<reference evidence="8" key="1">
    <citation type="submission" date="2015-01" db="EMBL/GenBank/DDBJ databases">
        <authorList>
            <person name="Aksoy S."/>
            <person name="Warren W."/>
            <person name="Wilson R.K."/>
        </authorList>
    </citation>
    <scope>NUCLEOTIDE SEQUENCE [LARGE SCALE GENOMIC DNA]</scope>
    <source>
        <strain evidence="8">IAEA</strain>
    </source>
</reference>
<dbReference type="PANTHER" id="PTHR12995">
    <property type="entry name" value="FI21814P1"/>
    <property type="match status" value="1"/>
</dbReference>
<feature type="transmembrane region" description="Helical" evidence="6">
    <location>
        <begin position="257"/>
        <end position="276"/>
    </location>
</feature>
<evidence type="ECO:0000256" key="5">
    <source>
        <dbReference type="ARBA" id="ARBA00023136"/>
    </source>
</evidence>
<evidence type="ECO:0000256" key="2">
    <source>
        <dbReference type="ARBA" id="ARBA00010737"/>
    </source>
</evidence>
<evidence type="ECO:0000256" key="4">
    <source>
        <dbReference type="ARBA" id="ARBA00022989"/>
    </source>
</evidence>
<evidence type="ECO:0000256" key="3">
    <source>
        <dbReference type="ARBA" id="ARBA00022692"/>
    </source>
</evidence>
<dbReference type="Proteomes" id="UP000092460">
    <property type="component" value="Unassembled WGS sequence"/>
</dbReference>
<evidence type="ECO:0000313" key="8">
    <source>
        <dbReference type="Proteomes" id="UP000092460"/>
    </source>
</evidence>
<feature type="transmembrane region" description="Helical" evidence="6">
    <location>
        <begin position="387"/>
        <end position="407"/>
    </location>
</feature>
<comment type="subcellular location">
    <subcellularLocation>
        <location evidence="1">Membrane</location>
        <topology evidence="1">Multi-pass membrane protein</topology>
    </subcellularLocation>
</comment>
<dbReference type="Pfam" id="PF10271">
    <property type="entry name" value="Tmp39"/>
    <property type="match status" value="1"/>
</dbReference>
<protein>
    <submittedName>
        <fullName evidence="7">Uncharacterized protein</fullName>
    </submittedName>
</protein>
<comment type="similarity">
    <text evidence="2">Belongs to the TMEM39 family.</text>
</comment>
<accession>A0A1B0B7D1</accession>
<dbReference type="GO" id="GO:0016020">
    <property type="term" value="C:membrane"/>
    <property type="evidence" value="ECO:0007669"/>
    <property type="project" value="UniProtKB-SubCell"/>
</dbReference>
<feature type="transmembrane region" description="Helical" evidence="6">
    <location>
        <begin position="360"/>
        <end position="381"/>
    </location>
</feature>
<feature type="transmembrane region" description="Helical" evidence="6">
    <location>
        <begin position="135"/>
        <end position="153"/>
    </location>
</feature>
<evidence type="ECO:0000256" key="6">
    <source>
        <dbReference type="SAM" id="Phobius"/>
    </source>
</evidence>
<keyword evidence="5 6" id="KW-0472">Membrane</keyword>
<dbReference type="EnsemblMetazoa" id="GPPI021259-RA">
    <property type="protein sequence ID" value="GPPI021259-PA"/>
    <property type="gene ID" value="GPPI021259"/>
</dbReference>
<feature type="transmembrane region" description="Helical" evidence="6">
    <location>
        <begin position="227"/>
        <end position="251"/>
    </location>
</feature>
<keyword evidence="8" id="KW-1185">Reference proteome</keyword>
<keyword evidence="4 6" id="KW-1133">Transmembrane helix</keyword>
<reference evidence="7" key="2">
    <citation type="submission" date="2020-05" db="UniProtKB">
        <authorList>
            <consortium name="EnsemblMetazoa"/>
        </authorList>
    </citation>
    <scope>IDENTIFICATION</scope>
    <source>
        <strain evidence="7">IAEA</strain>
    </source>
</reference>
<organism evidence="7 8">
    <name type="scientific">Glossina palpalis gambiensis</name>
    <dbReference type="NCBI Taxonomy" id="67801"/>
    <lineage>
        <taxon>Eukaryota</taxon>
        <taxon>Metazoa</taxon>
        <taxon>Ecdysozoa</taxon>
        <taxon>Arthropoda</taxon>
        <taxon>Hexapoda</taxon>
        <taxon>Insecta</taxon>
        <taxon>Pterygota</taxon>
        <taxon>Neoptera</taxon>
        <taxon>Endopterygota</taxon>
        <taxon>Diptera</taxon>
        <taxon>Brachycera</taxon>
        <taxon>Muscomorpha</taxon>
        <taxon>Hippoboscoidea</taxon>
        <taxon>Glossinidae</taxon>
        <taxon>Glossina</taxon>
    </lineage>
</organism>
<feature type="transmembrane region" description="Helical" evidence="6">
    <location>
        <begin position="159"/>
        <end position="177"/>
    </location>
</feature>
<evidence type="ECO:0000313" key="7">
    <source>
        <dbReference type="EnsemblMetazoa" id="GPPI021259-PA"/>
    </source>
</evidence>
<dbReference type="InterPro" id="IPR019397">
    <property type="entry name" value="Uncharacterised_TMEM39"/>
</dbReference>
<dbReference type="PANTHER" id="PTHR12995:SF4">
    <property type="entry name" value="FI21814P1"/>
    <property type="match status" value="1"/>
</dbReference>
<name>A0A1B0B7D1_9MUSC</name>
<proteinExistence type="inferred from homology"/>
<keyword evidence="3 6" id="KW-0812">Transmembrane</keyword>
<sequence>MRDNSKEEEYSSTHSIMAMPKHISFPEFANSSELLNESMMFLFTTCAAAMQFINIYRTNWWLPQSNINNTLIRSTQLASIHLHIFDDFEDKLSEPFLIILIVAMNSRRLIYCLSMRALDLLLPTNYHRLWRICKFLIEDIILAMLVFCIVMMYNNQNNLSIFLLIYLFVVYYLIFGLKIEPFLRFICEIRGAYFNALPLHCCTVQPQAIRDEIELLRNDFNNRLKQVIFTSVFNAYYAGFLPCFFATAIHYNVWWCMQHIIFVWLSVLTMSIVFAFPSKYSDILHRAALHLGCWSKLELRPGADCVVSAAAANWNKSTLWPHNTVTKCAGELYRCQGPVTVAFPSNSGHLRFYKLFHNPASIYAILTVAQACIIIAGISLLCYAIEWNFILSLSFITLTNQFTFFKLMRDYLITKRIYQTECAINIDKFND</sequence>
<dbReference type="EMBL" id="JXJN01009550">
    <property type="status" value="NOT_ANNOTATED_CDS"/>
    <property type="molecule type" value="Genomic_DNA"/>
</dbReference>
<dbReference type="VEuPathDB" id="VectorBase:GPPI021259"/>
<dbReference type="AlphaFoldDB" id="A0A1B0B7D1"/>
<evidence type="ECO:0000256" key="1">
    <source>
        <dbReference type="ARBA" id="ARBA00004141"/>
    </source>
</evidence>